<reference evidence="1" key="1">
    <citation type="journal article" date="2021" name="New Phytol.">
        <title>Evolutionary innovations through gain and loss of genes in the ectomycorrhizal Boletales.</title>
        <authorList>
            <person name="Wu G."/>
            <person name="Miyauchi S."/>
            <person name="Morin E."/>
            <person name="Kuo A."/>
            <person name="Drula E."/>
            <person name="Varga T."/>
            <person name="Kohler A."/>
            <person name="Feng B."/>
            <person name="Cao Y."/>
            <person name="Lipzen A."/>
            <person name="Daum C."/>
            <person name="Hundley H."/>
            <person name="Pangilinan J."/>
            <person name="Johnson J."/>
            <person name="Barry K."/>
            <person name="LaButti K."/>
            <person name="Ng V."/>
            <person name="Ahrendt S."/>
            <person name="Min B."/>
            <person name="Choi I.G."/>
            <person name="Park H."/>
            <person name="Plett J.M."/>
            <person name="Magnuson J."/>
            <person name="Spatafora J.W."/>
            <person name="Nagy L.G."/>
            <person name="Henrissat B."/>
            <person name="Grigoriev I.V."/>
            <person name="Yang Z.L."/>
            <person name="Xu J."/>
            <person name="Martin F.M."/>
        </authorList>
    </citation>
    <scope>NUCLEOTIDE SEQUENCE</scope>
    <source>
        <strain evidence="1">KUC20120723A-06</strain>
    </source>
</reference>
<name>A0ACB8BY29_9AGAM</name>
<accession>A0ACB8BY29</accession>
<dbReference type="Proteomes" id="UP000790709">
    <property type="component" value="Unassembled WGS sequence"/>
</dbReference>
<evidence type="ECO:0000313" key="1">
    <source>
        <dbReference type="EMBL" id="KAH7930880.1"/>
    </source>
</evidence>
<comment type="caution">
    <text evidence="1">The sequence shown here is derived from an EMBL/GenBank/DDBJ whole genome shotgun (WGS) entry which is preliminary data.</text>
</comment>
<gene>
    <name evidence="1" type="ORF">BV22DRAFT_40298</name>
</gene>
<evidence type="ECO:0000313" key="2">
    <source>
        <dbReference type="Proteomes" id="UP000790709"/>
    </source>
</evidence>
<proteinExistence type="predicted"/>
<dbReference type="EMBL" id="MU266329">
    <property type="protein sequence ID" value="KAH7930880.1"/>
    <property type="molecule type" value="Genomic_DNA"/>
</dbReference>
<keyword evidence="2" id="KW-1185">Reference proteome</keyword>
<sequence length="438" mass="45938">MALRPTVVDQQPVELTPISSQDTRVHVETANKQTLDFDDVLDGGYGWVIAAACSVMSMFVGLLYSWGVMQAYLAKQNVASDSTLAFIGSTAVAGVAVFAIISTHLIRIAGTRNASLISCALMTSAQFLSSWITSSIGGLFVTNGVILGLGCSIGFMACSGLPSQYFTRKRGLANGLVYAGNGVGACVFSLLSQALLTRVGIAWTFRVLSFVTVAATLPAALLMKDRARRASASIDLSLFRDPKFVLLFLSSLVATFPLLVPPFFIPLYASSIGISDTLGSILLAVFSLSSAAGRIGFGYLGDIIGPITSLFLTLVVCSVSVLAVWPVSASLAPFVVFVIINGAGNGGFFATMPSVVGHIYGSKRLSTALAMVVSAYSAGYLMGAPVAGFILERYGGNSAGRAAFRPAMYYAGSMSLGSASFILVVRYLATKKKFFSFA</sequence>
<protein>
    <submittedName>
        <fullName evidence="1">MFS general substrate transporter</fullName>
    </submittedName>
</protein>
<organism evidence="1 2">
    <name type="scientific">Leucogyrophana mollusca</name>
    <dbReference type="NCBI Taxonomy" id="85980"/>
    <lineage>
        <taxon>Eukaryota</taxon>
        <taxon>Fungi</taxon>
        <taxon>Dikarya</taxon>
        <taxon>Basidiomycota</taxon>
        <taxon>Agaricomycotina</taxon>
        <taxon>Agaricomycetes</taxon>
        <taxon>Agaricomycetidae</taxon>
        <taxon>Boletales</taxon>
        <taxon>Boletales incertae sedis</taxon>
        <taxon>Leucogyrophana</taxon>
    </lineage>
</organism>